<reference evidence="2" key="1">
    <citation type="journal article" date="2020" name="Stud. Mycol.">
        <title>101 Dothideomycetes genomes: a test case for predicting lifestyles and emergence of pathogens.</title>
        <authorList>
            <person name="Haridas S."/>
            <person name="Albert R."/>
            <person name="Binder M."/>
            <person name="Bloem J."/>
            <person name="Labutti K."/>
            <person name="Salamov A."/>
            <person name="Andreopoulos B."/>
            <person name="Baker S."/>
            <person name="Barry K."/>
            <person name="Bills G."/>
            <person name="Bluhm B."/>
            <person name="Cannon C."/>
            <person name="Castanera R."/>
            <person name="Culley D."/>
            <person name="Daum C."/>
            <person name="Ezra D."/>
            <person name="Gonzalez J."/>
            <person name="Henrissat B."/>
            <person name="Kuo A."/>
            <person name="Liang C."/>
            <person name="Lipzen A."/>
            <person name="Lutzoni F."/>
            <person name="Magnuson J."/>
            <person name="Mondo S."/>
            <person name="Nolan M."/>
            <person name="Ohm R."/>
            <person name="Pangilinan J."/>
            <person name="Park H.-J."/>
            <person name="Ramirez L."/>
            <person name="Alfaro M."/>
            <person name="Sun H."/>
            <person name="Tritt A."/>
            <person name="Yoshinaga Y."/>
            <person name="Zwiers L.-H."/>
            <person name="Turgeon B."/>
            <person name="Goodwin S."/>
            <person name="Spatafora J."/>
            <person name="Crous P."/>
            <person name="Grigoriev I."/>
        </authorList>
    </citation>
    <scope>NUCLEOTIDE SEQUENCE</scope>
    <source>
        <strain evidence="2">CBS 675.92</strain>
    </source>
</reference>
<protein>
    <submittedName>
        <fullName evidence="2">Uncharacterized protein</fullName>
    </submittedName>
</protein>
<dbReference type="InterPro" id="IPR037653">
    <property type="entry name" value="Cbp6"/>
</dbReference>
<dbReference type="AlphaFoldDB" id="A0A6A5U6S1"/>
<dbReference type="OrthoDB" id="2107880at2759"/>
<evidence type="ECO:0000313" key="2">
    <source>
        <dbReference type="EMBL" id="KAF1956817.1"/>
    </source>
</evidence>
<proteinExistence type="predicted"/>
<accession>A0A6A5U6S1</accession>
<dbReference type="PANTHER" id="PTHR28250">
    <property type="entry name" value="CYTOCHROME B PRE-MRNA-PROCESSING PROTEIN 6"/>
    <property type="match status" value="1"/>
</dbReference>
<evidence type="ECO:0000313" key="3">
    <source>
        <dbReference type="Proteomes" id="UP000800035"/>
    </source>
</evidence>
<dbReference type="EMBL" id="ML976991">
    <property type="protein sequence ID" value="KAF1956817.1"/>
    <property type="molecule type" value="Genomic_DNA"/>
</dbReference>
<keyword evidence="3" id="KW-1185">Reference proteome</keyword>
<dbReference type="GO" id="GO:0061671">
    <property type="term" value="C:Cbp3p-Cbp6 complex"/>
    <property type="evidence" value="ECO:0007669"/>
    <property type="project" value="InterPro"/>
</dbReference>
<dbReference type="GO" id="GO:0034551">
    <property type="term" value="P:mitochondrial respiratory chain complex III assembly"/>
    <property type="evidence" value="ECO:0007669"/>
    <property type="project" value="TreeGrafter"/>
</dbReference>
<dbReference type="Pfam" id="PF20180">
    <property type="entry name" value="UQCC2_CBP6"/>
    <property type="match status" value="1"/>
</dbReference>
<dbReference type="GO" id="GO:0043022">
    <property type="term" value="F:ribosome binding"/>
    <property type="evidence" value="ECO:0007669"/>
    <property type="project" value="InterPro"/>
</dbReference>
<feature type="region of interest" description="Disordered" evidence="1">
    <location>
        <begin position="37"/>
        <end position="86"/>
    </location>
</feature>
<dbReference type="PANTHER" id="PTHR28250:SF1">
    <property type="entry name" value="CYTOCHROME B PRE-MRNA-PROCESSING PROTEIN 6"/>
    <property type="match status" value="1"/>
</dbReference>
<name>A0A6A5U6S1_9PLEO</name>
<gene>
    <name evidence="2" type="ORF">CC80DRAFT_548305</name>
</gene>
<dbReference type="Proteomes" id="UP000800035">
    <property type="component" value="Unassembled WGS sequence"/>
</dbReference>
<sequence>MSTSTIAKHYTRILTLWPKDPLRPNLPFTRTIEKRSLPFGVQPLTPTDPSSPSSPPSSTSSSSRPPASAQTVTTTTPPSASTESPQINALYSLLENRYSKKYPLSEGVLRPKSNPEHYVRLMEEIERAPGKSWVRAKIDEWKLKIRWS</sequence>
<organism evidence="2 3">
    <name type="scientific">Byssothecium circinans</name>
    <dbReference type="NCBI Taxonomy" id="147558"/>
    <lineage>
        <taxon>Eukaryota</taxon>
        <taxon>Fungi</taxon>
        <taxon>Dikarya</taxon>
        <taxon>Ascomycota</taxon>
        <taxon>Pezizomycotina</taxon>
        <taxon>Dothideomycetes</taxon>
        <taxon>Pleosporomycetidae</taxon>
        <taxon>Pleosporales</taxon>
        <taxon>Massarineae</taxon>
        <taxon>Massarinaceae</taxon>
        <taxon>Byssothecium</taxon>
    </lineage>
</organism>
<feature type="compositionally biased region" description="Low complexity" evidence="1">
    <location>
        <begin position="43"/>
        <end position="85"/>
    </location>
</feature>
<evidence type="ECO:0000256" key="1">
    <source>
        <dbReference type="SAM" id="MobiDB-lite"/>
    </source>
</evidence>